<comment type="caution">
    <text evidence="2">The sequence shown here is derived from an EMBL/GenBank/DDBJ whole genome shotgun (WGS) entry which is preliminary data.</text>
</comment>
<dbReference type="AlphaFoldDB" id="A0A9X3MT79"/>
<keyword evidence="3" id="KW-1185">Reference proteome</keyword>
<protein>
    <recommendedName>
        <fullName evidence="4">Fibronectin type-III domain-containing protein</fullName>
    </recommendedName>
</protein>
<evidence type="ECO:0008006" key="4">
    <source>
        <dbReference type="Google" id="ProtNLM"/>
    </source>
</evidence>
<evidence type="ECO:0000313" key="2">
    <source>
        <dbReference type="EMBL" id="MDA0161426.1"/>
    </source>
</evidence>
<evidence type="ECO:0000313" key="3">
    <source>
        <dbReference type="Proteomes" id="UP001149140"/>
    </source>
</evidence>
<organism evidence="2 3">
    <name type="scientific">Solirubrobacter ginsenosidimutans</name>
    <dbReference type="NCBI Taxonomy" id="490573"/>
    <lineage>
        <taxon>Bacteria</taxon>
        <taxon>Bacillati</taxon>
        <taxon>Actinomycetota</taxon>
        <taxon>Thermoleophilia</taxon>
        <taxon>Solirubrobacterales</taxon>
        <taxon>Solirubrobacteraceae</taxon>
        <taxon>Solirubrobacter</taxon>
    </lineage>
</organism>
<name>A0A9X3MT79_9ACTN</name>
<keyword evidence="1" id="KW-0732">Signal</keyword>
<dbReference type="EMBL" id="JAPDOD010000012">
    <property type="protein sequence ID" value="MDA0161426.1"/>
    <property type="molecule type" value="Genomic_DNA"/>
</dbReference>
<dbReference type="RefSeq" id="WP_270040636.1">
    <property type="nucleotide sequence ID" value="NZ_JAPDOD010000012.1"/>
</dbReference>
<sequence>MLRTLLALAGLLLLAPATASAGAFGELPFHAAKDAVACLQATGSPGELVYQTRTSAQVLSADATGLTPGVTLPTEGAVDCAHSAAWPGGGGLLSFPLADELNGEVWVRGFLREPGQGWGEAIEIFPPRTRVMTGAVTNAASERGDALVAMSTVDNNRQAEIRIARRLPGGAFGAPERLALGKTAGQDRLDSQAGYSAAGEAILTWAVKGPKSADPFALWAAIAPPGAPFGAPQKVAAIDRDTAYALTVGADGRALAVFTSDERLVVAERAPGGAFGAPAVLAKTVDPLGSQPVAILRPDGGAVVAWTSPLTAGLTARTRERAGAFGPAIALVRPQKLGSVAVMVQQRFIGGYSADLGDATPHAALAADGRVMLTWSHLRLLQGVWRIVPGTALLDFAGGERETGTSGGPLRSPAVITPVLLADGSRAVAWSDNRADFDTGRVHLAREGSPDRADPPAPAVKVTLIGSRSLKSDSPLRLRVTCDAACDVYAQVAGQEESNTSTSLAAAGSRRIALSPNRRPLAPRKGGKLRIILRSGAPGAHRATARTLTLNVRRAPIAFPPRALGVSVALDGDDLVVRWHTATPASPDRYSVWAVDDQGEPVTSTDLRHGPKRTSFEARLEDARGAAKVIVYEIAARSADTRQTTVKVPG</sequence>
<feature type="signal peptide" evidence="1">
    <location>
        <begin position="1"/>
        <end position="21"/>
    </location>
</feature>
<evidence type="ECO:0000256" key="1">
    <source>
        <dbReference type="SAM" id="SignalP"/>
    </source>
</evidence>
<reference evidence="2" key="1">
    <citation type="submission" date="2022-10" db="EMBL/GenBank/DDBJ databases">
        <title>The WGS of Solirubrobacter ginsenosidimutans DSM 21036.</title>
        <authorList>
            <person name="Jiang Z."/>
        </authorList>
    </citation>
    <scope>NUCLEOTIDE SEQUENCE</scope>
    <source>
        <strain evidence="2">DSM 21036</strain>
    </source>
</reference>
<gene>
    <name evidence="2" type="ORF">OM076_14205</name>
</gene>
<proteinExistence type="predicted"/>
<dbReference type="Proteomes" id="UP001149140">
    <property type="component" value="Unassembled WGS sequence"/>
</dbReference>
<accession>A0A9X3MT79</accession>
<feature type="chain" id="PRO_5040980193" description="Fibronectin type-III domain-containing protein" evidence="1">
    <location>
        <begin position="22"/>
        <end position="650"/>
    </location>
</feature>